<keyword evidence="4" id="KW-1185">Reference proteome</keyword>
<accession>A0AAV3YAC4</accession>
<name>A0AAV3YAC4_9GAST</name>
<proteinExistence type="predicted"/>
<evidence type="ECO:0000256" key="2">
    <source>
        <dbReference type="SAM" id="Phobius"/>
    </source>
</evidence>
<feature type="compositionally biased region" description="Gly residues" evidence="1">
    <location>
        <begin position="48"/>
        <end position="57"/>
    </location>
</feature>
<comment type="caution">
    <text evidence="3">The sequence shown here is derived from an EMBL/GenBank/DDBJ whole genome shotgun (WGS) entry which is preliminary data.</text>
</comment>
<protein>
    <submittedName>
        <fullName evidence="3">Uncharacterized protein</fullName>
    </submittedName>
</protein>
<feature type="region of interest" description="Disordered" evidence="1">
    <location>
        <begin position="1"/>
        <end position="148"/>
    </location>
</feature>
<reference evidence="3 4" key="1">
    <citation type="journal article" date="2021" name="Elife">
        <title>Chloroplast acquisition without the gene transfer in kleptoplastic sea slugs, Plakobranchus ocellatus.</title>
        <authorList>
            <person name="Maeda T."/>
            <person name="Takahashi S."/>
            <person name="Yoshida T."/>
            <person name="Shimamura S."/>
            <person name="Takaki Y."/>
            <person name="Nagai Y."/>
            <person name="Toyoda A."/>
            <person name="Suzuki Y."/>
            <person name="Arimoto A."/>
            <person name="Ishii H."/>
            <person name="Satoh N."/>
            <person name="Nishiyama T."/>
            <person name="Hasebe M."/>
            <person name="Maruyama T."/>
            <person name="Minagawa J."/>
            <person name="Obokata J."/>
            <person name="Shigenobu S."/>
        </authorList>
    </citation>
    <scope>NUCLEOTIDE SEQUENCE [LARGE SCALE GENOMIC DNA]</scope>
</reference>
<dbReference type="AlphaFoldDB" id="A0AAV3YAC4"/>
<keyword evidence="2" id="KW-1133">Transmembrane helix</keyword>
<keyword evidence="2" id="KW-0472">Membrane</keyword>
<keyword evidence="2" id="KW-0812">Transmembrane</keyword>
<feature type="compositionally biased region" description="Basic residues" evidence="1">
    <location>
        <begin position="7"/>
        <end position="20"/>
    </location>
</feature>
<sequence>MLTRKGTLGRRNRASMRRGRGAWGAGGGAGGGLALSRVTSGSLKGARSGPGYGGESSGGTSTRASVRGAPLQQQQQQQQSIHQKPTDYSPAAAATIGGRAETQADGSVENCHRLRPGVPSPSASVASILSSSRDGGLPGGKDTGKSHSFQHLNHQIKGVSFADSVANEDEESLKSRRLSAYSPSSSNGSNFSRNCNSFYTKRSSSSNCSNKINKRISGSCSALMFGLADQYSEFTATGRIPSPSLSPFNAVDSLKQYQTKLNNISITPALASLIIYPLLLLWPV</sequence>
<evidence type="ECO:0000313" key="3">
    <source>
        <dbReference type="EMBL" id="GFN79464.1"/>
    </source>
</evidence>
<evidence type="ECO:0000313" key="4">
    <source>
        <dbReference type="Proteomes" id="UP000735302"/>
    </source>
</evidence>
<dbReference type="EMBL" id="BLXT01000663">
    <property type="protein sequence ID" value="GFN79464.1"/>
    <property type="molecule type" value="Genomic_DNA"/>
</dbReference>
<organism evidence="3 4">
    <name type="scientific">Plakobranchus ocellatus</name>
    <dbReference type="NCBI Taxonomy" id="259542"/>
    <lineage>
        <taxon>Eukaryota</taxon>
        <taxon>Metazoa</taxon>
        <taxon>Spiralia</taxon>
        <taxon>Lophotrochozoa</taxon>
        <taxon>Mollusca</taxon>
        <taxon>Gastropoda</taxon>
        <taxon>Heterobranchia</taxon>
        <taxon>Euthyneura</taxon>
        <taxon>Panpulmonata</taxon>
        <taxon>Sacoglossa</taxon>
        <taxon>Placobranchoidea</taxon>
        <taxon>Plakobranchidae</taxon>
        <taxon>Plakobranchus</taxon>
    </lineage>
</organism>
<feature type="transmembrane region" description="Helical" evidence="2">
    <location>
        <begin position="264"/>
        <end position="282"/>
    </location>
</feature>
<feature type="compositionally biased region" description="Low complexity" evidence="1">
    <location>
        <begin position="120"/>
        <end position="132"/>
    </location>
</feature>
<feature type="compositionally biased region" description="Gly residues" evidence="1">
    <location>
        <begin position="21"/>
        <end position="33"/>
    </location>
</feature>
<gene>
    <name evidence="3" type="ORF">PoB_000597000</name>
</gene>
<dbReference type="Proteomes" id="UP000735302">
    <property type="component" value="Unassembled WGS sequence"/>
</dbReference>
<evidence type="ECO:0000256" key="1">
    <source>
        <dbReference type="SAM" id="MobiDB-lite"/>
    </source>
</evidence>